<dbReference type="CDD" id="cd05403">
    <property type="entry name" value="NT_KNTase_like"/>
    <property type="match status" value="1"/>
</dbReference>
<evidence type="ECO:0000259" key="1">
    <source>
        <dbReference type="Pfam" id="PF13228"/>
    </source>
</evidence>
<dbReference type="Gene3D" id="3.30.460.10">
    <property type="entry name" value="Beta Polymerase, domain 2"/>
    <property type="match status" value="1"/>
</dbReference>
<proteinExistence type="predicted"/>
<name>A0A7H8Q9I7_9BACL</name>
<accession>A0A7H8Q9I7</accession>
<dbReference type="RefSeq" id="WP_176294260.1">
    <property type="nucleotide sequence ID" value="NZ_CP051177.1"/>
</dbReference>
<gene>
    <name evidence="2" type="ORF">HF394_06020</name>
</gene>
<evidence type="ECO:0000313" key="3">
    <source>
        <dbReference type="Proteomes" id="UP000509222"/>
    </source>
</evidence>
<keyword evidence="3" id="KW-1185">Reference proteome</keyword>
<keyword evidence="2" id="KW-0808">Transferase</keyword>
<dbReference type="GO" id="GO:0016740">
    <property type="term" value="F:transferase activity"/>
    <property type="evidence" value="ECO:0007669"/>
    <property type="project" value="UniProtKB-KW"/>
</dbReference>
<dbReference type="EMBL" id="CP051177">
    <property type="protein sequence ID" value="QKX50182.1"/>
    <property type="molecule type" value="Genomic_DNA"/>
</dbReference>
<reference evidence="3" key="2">
    <citation type="submission" date="2020-06" db="EMBL/GenBank/DDBJ databases">
        <title>Isolation of Planomicrobium glaciei.</title>
        <authorList>
            <person name="Malisova L."/>
            <person name="Safrankova R."/>
            <person name="Jakubu V."/>
            <person name="Spanelova P."/>
        </authorList>
    </citation>
    <scope>NUCLEOTIDE SEQUENCE [LARGE SCALE GENOMIC DNA]</scope>
    <source>
        <strain evidence="3">NRL-ATB46093</strain>
    </source>
</reference>
<feature type="domain" description="DUF4037" evidence="1">
    <location>
        <begin position="143"/>
        <end position="218"/>
    </location>
</feature>
<organism evidence="2 3">
    <name type="scientific">Planococcus glaciei</name>
    <dbReference type="NCBI Taxonomy" id="459472"/>
    <lineage>
        <taxon>Bacteria</taxon>
        <taxon>Bacillati</taxon>
        <taxon>Bacillota</taxon>
        <taxon>Bacilli</taxon>
        <taxon>Bacillales</taxon>
        <taxon>Caryophanaceae</taxon>
        <taxon>Planococcus</taxon>
    </lineage>
</organism>
<dbReference type="Pfam" id="PF13228">
    <property type="entry name" value="DUF4037"/>
    <property type="match status" value="1"/>
</dbReference>
<reference evidence="2 3" key="1">
    <citation type="submission" date="2020-04" db="EMBL/GenBank/DDBJ databases">
        <authorList>
            <person name="Pajer P."/>
            <person name="Broz P."/>
        </authorList>
    </citation>
    <scope>NUCLEOTIDE SEQUENCE [LARGE SCALE GENOMIC DNA]</scope>
    <source>
        <strain evidence="3">NRL-ATB46093</strain>
    </source>
</reference>
<protein>
    <submittedName>
        <fullName evidence="2">Nucleotidyltransferase domain-containing protein</fullName>
    </submittedName>
</protein>
<dbReference type="Proteomes" id="UP000509222">
    <property type="component" value="Chromosome"/>
</dbReference>
<dbReference type="AlphaFoldDB" id="A0A7H8Q9I7"/>
<dbReference type="InterPro" id="IPR043519">
    <property type="entry name" value="NT_sf"/>
</dbReference>
<sequence>MRNSNKLPRMNQHAKWRLELAQNLSKQLSNFSGIRAVAAGGSVARGYADAYSDLELLVYWHHQPDAETRLAVFNCLNAERRYPKMDVGYDSAYLIDGFPVDLWHKTLEQEEAAADKVVDQFSIDLDASNVLDTMQFAIPLYGAGYLQPIKERIGAYPDQLAVEFLEAYLPHFHLRQLLYAARRDNPTAFYSILNSILDGLFLVLLALNKSYFPTYKWFYKRLAELPVVPEQIDFRLRQLYVESPLFAVKQLTAILEETVALAERLYPQVDTAFVRYGLEQPVPQAYKNAFTFGVKAPDDSR</sequence>
<dbReference type="InterPro" id="IPR025117">
    <property type="entry name" value="DUF4037"/>
</dbReference>
<dbReference type="SUPFAM" id="SSF81301">
    <property type="entry name" value="Nucleotidyltransferase"/>
    <property type="match status" value="1"/>
</dbReference>
<evidence type="ECO:0000313" key="2">
    <source>
        <dbReference type="EMBL" id="QKX50182.1"/>
    </source>
</evidence>